<accession>A0A9J7BMT5</accession>
<sequence length="82" mass="8890">MSIDPKKLAVEYYFGDLQYWKLPAIAADALEEGYDGPALRSLGGLASLSTGEIRAEDVQPGEIDSAFREMGVDAPISKQRAE</sequence>
<keyword evidence="2" id="KW-1185">Reference proteome</keyword>
<dbReference type="KEGG" id="orp:MOP44_25005"/>
<proteinExistence type="predicted"/>
<dbReference type="AlphaFoldDB" id="A0A9J7BMT5"/>
<dbReference type="EMBL" id="CP093313">
    <property type="protein sequence ID" value="UWZ83809.1"/>
    <property type="molecule type" value="Genomic_DNA"/>
</dbReference>
<organism evidence="1 2">
    <name type="scientific">Occallatibacter riparius</name>
    <dbReference type="NCBI Taxonomy" id="1002689"/>
    <lineage>
        <taxon>Bacteria</taxon>
        <taxon>Pseudomonadati</taxon>
        <taxon>Acidobacteriota</taxon>
        <taxon>Terriglobia</taxon>
        <taxon>Terriglobales</taxon>
        <taxon>Acidobacteriaceae</taxon>
        <taxon>Occallatibacter</taxon>
    </lineage>
</organism>
<protein>
    <submittedName>
        <fullName evidence="1">Uncharacterized protein</fullName>
    </submittedName>
</protein>
<evidence type="ECO:0000313" key="2">
    <source>
        <dbReference type="Proteomes" id="UP001059380"/>
    </source>
</evidence>
<reference evidence="1" key="1">
    <citation type="submission" date="2021-04" db="EMBL/GenBank/DDBJ databases">
        <title>Phylogenetic analysis of Acidobacteriaceae.</title>
        <authorList>
            <person name="Qiu L."/>
            <person name="Zhang Q."/>
        </authorList>
    </citation>
    <scope>NUCLEOTIDE SEQUENCE</scope>
    <source>
        <strain evidence="1">DSM 25168</strain>
    </source>
</reference>
<gene>
    <name evidence="1" type="ORF">MOP44_25005</name>
</gene>
<dbReference type="Proteomes" id="UP001059380">
    <property type="component" value="Chromosome"/>
</dbReference>
<dbReference type="RefSeq" id="WP_260793246.1">
    <property type="nucleotide sequence ID" value="NZ_CP093313.1"/>
</dbReference>
<evidence type="ECO:0000313" key="1">
    <source>
        <dbReference type="EMBL" id="UWZ83809.1"/>
    </source>
</evidence>
<name>A0A9J7BMT5_9BACT</name>